<evidence type="ECO:0000256" key="5">
    <source>
        <dbReference type="SAM" id="MobiDB-lite"/>
    </source>
</evidence>
<evidence type="ECO:0000256" key="1">
    <source>
        <dbReference type="ARBA" id="ARBA00004613"/>
    </source>
</evidence>
<name>A0A3Q3EKA4_9LABR</name>
<dbReference type="GO" id="GO:0005615">
    <property type="term" value="C:extracellular space"/>
    <property type="evidence" value="ECO:0007669"/>
    <property type="project" value="TreeGrafter"/>
</dbReference>
<evidence type="ECO:0000313" key="8">
    <source>
        <dbReference type="Proteomes" id="UP000261660"/>
    </source>
</evidence>
<dbReference type="GeneTree" id="ENSGT00940000163668"/>
<feature type="region of interest" description="Disordered" evidence="5">
    <location>
        <begin position="95"/>
        <end position="274"/>
    </location>
</feature>
<dbReference type="Pfam" id="PF01391">
    <property type="entry name" value="Collagen"/>
    <property type="match status" value="1"/>
</dbReference>
<dbReference type="InParanoid" id="A0A3Q3EKA4"/>
<dbReference type="SMART" id="SM00038">
    <property type="entry name" value="COLFI"/>
    <property type="match status" value="1"/>
</dbReference>
<dbReference type="GO" id="GO:0005581">
    <property type="term" value="C:collagen trimer"/>
    <property type="evidence" value="ECO:0007669"/>
    <property type="project" value="UniProtKB-KW"/>
</dbReference>
<proteinExistence type="predicted"/>
<dbReference type="GO" id="GO:0030020">
    <property type="term" value="F:extracellular matrix structural constituent conferring tensile strength"/>
    <property type="evidence" value="ECO:0007669"/>
    <property type="project" value="TreeGrafter"/>
</dbReference>
<dbReference type="Proteomes" id="UP000261660">
    <property type="component" value="Unplaced"/>
</dbReference>
<dbReference type="Gene3D" id="2.60.120.1000">
    <property type="match status" value="1"/>
</dbReference>
<keyword evidence="2" id="KW-0964">Secreted</keyword>
<dbReference type="PANTHER" id="PTHR24023">
    <property type="entry name" value="COLLAGEN ALPHA"/>
    <property type="match status" value="1"/>
</dbReference>
<dbReference type="Ensembl" id="ENSLBET00000006794.1">
    <property type="protein sequence ID" value="ENSLBEP00000006467.1"/>
    <property type="gene ID" value="ENSLBEG00000004990.1"/>
</dbReference>
<evidence type="ECO:0000313" key="7">
    <source>
        <dbReference type="Ensembl" id="ENSLBEP00000006467.1"/>
    </source>
</evidence>
<comment type="subcellular location">
    <subcellularLocation>
        <location evidence="1">Secreted</location>
    </subcellularLocation>
</comment>
<evidence type="ECO:0000259" key="6">
    <source>
        <dbReference type="PROSITE" id="PS51461"/>
    </source>
</evidence>
<protein>
    <recommendedName>
        <fullName evidence="6">Fibrillar collagen NC1 domain-containing protein</fullName>
    </recommendedName>
</protein>
<dbReference type="GO" id="GO:0030198">
    <property type="term" value="P:extracellular matrix organization"/>
    <property type="evidence" value="ECO:0007669"/>
    <property type="project" value="TreeGrafter"/>
</dbReference>
<reference evidence="7" key="2">
    <citation type="submission" date="2025-09" db="UniProtKB">
        <authorList>
            <consortium name="Ensembl"/>
        </authorList>
    </citation>
    <scope>IDENTIFICATION</scope>
</reference>
<reference evidence="7" key="1">
    <citation type="submission" date="2025-08" db="UniProtKB">
        <authorList>
            <consortium name="Ensembl"/>
        </authorList>
    </citation>
    <scope>IDENTIFICATION</scope>
</reference>
<feature type="compositionally biased region" description="Low complexity" evidence="5">
    <location>
        <begin position="104"/>
        <end position="135"/>
    </location>
</feature>
<dbReference type="PANTHER" id="PTHR24023:SF1112">
    <property type="entry name" value="COL_CUTICLE_N DOMAIN-CONTAINING PROTEIN-RELATED"/>
    <property type="match status" value="1"/>
</dbReference>
<feature type="compositionally biased region" description="Polar residues" evidence="5">
    <location>
        <begin position="222"/>
        <end position="250"/>
    </location>
</feature>
<accession>A0A3Q3EKA4</accession>
<dbReference type="InterPro" id="IPR050149">
    <property type="entry name" value="Collagen_superfamily"/>
</dbReference>
<keyword evidence="8" id="KW-1185">Reference proteome</keyword>
<dbReference type="InterPro" id="IPR008160">
    <property type="entry name" value="Collagen"/>
</dbReference>
<dbReference type="STRING" id="56723.ENSLBEP00000006467"/>
<dbReference type="GO" id="GO:0031012">
    <property type="term" value="C:extracellular matrix"/>
    <property type="evidence" value="ECO:0007669"/>
    <property type="project" value="TreeGrafter"/>
</dbReference>
<evidence type="ECO:0000256" key="2">
    <source>
        <dbReference type="ARBA" id="ARBA00022525"/>
    </source>
</evidence>
<dbReference type="InterPro" id="IPR000885">
    <property type="entry name" value="Fib_collagen_C"/>
</dbReference>
<feature type="domain" description="Fibrillar collagen NC1" evidence="6">
    <location>
        <begin position="249"/>
        <end position="391"/>
    </location>
</feature>
<organism evidence="7 8">
    <name type="scientific">Labrus bergylta</name>
    <name type="common">ballan wrasse</name>
    <dbReference type="NCBI Taxonomy" id="56723"/>
    <lineage>
        <taxon>Eukaryota</taxon>
        <taxon>Metazoa</taxon>
        <taxon>Chordata</taxon>
        <taxon>Craniata</taxon>
        <taxon>Vertebrata</taxon>
        <taxon>Euteleostomi</taxon>
        <taxon>Actinopterygii</taxon>
        <taxon>Neopterygii</taxon>
        <taxon>Teleostei</taxon>
        <taxon>Neoteleostei</taxon>
        <taxon>Acanthomorphata</taxon>
        <taxon>Eupercaria</taxon>
        <taxon>Labriformes</taxon>
        <taxon>Labridae</taxon>
        <taxon>Labrus</taxon>
    </lineage>
</organism>
<dbReference type="Pfam" id="PF01410">
    <property type="entry name" value="COLFI"/>
    <property type="match status" value="1"/>
</dbReference>
<keyword evidence="4" id="KW-0176">Collagen</keyword>
<sequence>MKEIRGTLVSEELLEHQEGLEKLGNLDLLGSEETLDHQASRAKLDQKENKAPLDQWGQRYSVFVHKLNSKIRSVIIGIVPFPANVSFFMQGIPGLRGERGRSGRSGSKGLPGDTGILGPIGPPGLKGNPGLQGLKGQRGPGGKQGNTGPSGPPGQKGLFGLTGQSGKKGMKGVQGRRGQKGVEGKRGPPGKPGAPGERMSSQRLKSKQKPKQGQRNEKRPQTRSSPKPGQKNVTRPRRTPSQEQSEGQQQRTRRWSEGYEGGESFSWPQGTKDDPATTCHELGLIHPHLSDGYYYMDPNQGCPYDAVKVFCNFTAGGTTCIDPSKSQIKFSWEPERKSSETSVQWFSQQHGGTRLEYTGLGVVQLRFLRLHSQKSSQRMTISCTGNPLRLS</sequence>
<feature type="compositionally biased region" description="Gly residues" evidence="5">
    <location>
        <begin position="136"/>
        <end position="145"/>
    </location>
</feature>
<evidence type="ECO:0000256" key="4">
    <source>
        <dbReference type="ARBA" id="ARBA00023119"/>
    </source>
</evidence>
<evidence type="ECO:0000256" key="3">
    <source>
        <dbReference type="ARBA" id="ARBA00022530"/>
    </source>
</evidence>
<dbReference type="PROSITE" id="PS51461">
    <property type="entry name" value="NC1_FIB"/>
    <property type="match status" value="1"/>
</dbReference>
<dbReference type="AlphaFoldDB" id="A0A3Q3EKA4"/>
<keyword evidence="3" id="KW-0272">Extracellular matrix</keyword>